<dbReference type="GO" id="GO:0005525">
    <property type="term" value="F:GTP binding"/>
    <property type="evidence" value="ECO:0007669"/>
    <property type="project" value="UniProtKB-KW"/>
</dbReference>
<dbReference type="SMART" id="SM00275">
    <property type="entry name" value="G_alpha"/>
    <property type="match status" value="1"/>
</dbReference>
<dbReference type="Pfam" id="PF00503">
    <property type="entry name" value="G-alpha"/>
    <property type="match status" value="1"/>
</dbReference>
<dbReference type="GO" id="GO:0007188">
    <property type="term" value="P:adenylate cyclase-modulating G protein-coupled receptor signaling pathway"/>
    <property type="evidence" value="ECO:0000318"/>
    <property type="project" value="GO_Central"/>
</dbReference>
<evidence type="ECO:0000256" key="2">
    <source>
        <dbReference type="ARBA" id="ARBA00022723"/>
    </source>
</evidence>
<evidence type="ECO:0000256" key="7">
    <source>
        <dbReference type="ARBA" id="ARBA00023134"/>
    </source>
</evidence>
<evidence type="ECO:0000313" key="14">
    <source>
        <dbReference type="EMBL" id="ERN15531.1"/>
    </source>
</evidence>
<evidence type="ECO:0000256" key="11">
    <source>
        <dbReference type="PIRSR" id="PIRSR601019-1"/>
    </source>
</evidence>
<evidence type="ECO:0000256" key="4">
    <source>
        <dbReference type="ARBA" id="ARBA00022771"/>
    </source>
</evidence>
<dbReference type="Gene3D" id="1.10.400.10">
    <property type="entry name" value="GI Alpha 1, domain 2-like"/>
    <property type="match status" value="1"/>
</dbReference>
<dbReference type="OMA" id="HETDHEA"/>
<dbReference type="GO" id="GO:0003924">
    <property type="term" value="F:GTPase activity"/>
    <property type="evidence" value="ECO:0000318"/>
    <property type="project" value="GO_Central"/>
</dbReference>
<keyword evidence="3 11" id="KW-0547">Nucleotide-binding</keyword>
<dbReference type="InterPro" id="IPR011025">
    <property type="entry name" value="GproteinA_insert"/>
</dbReference>
<dbReference type="PROSITE" id="PS51882">
    <property type="entry name" value="G_ALPHA"/>
    <property type="match status" value="1"/>
</dbReference>
<dbReference type="GO" id="GO:0009723">
    <property type="term" value="P:response to ethylene"/>
    <property type="evidence" value="ECO:0007669"/>
    <property type="project" value="EnsemblPlants"/>
</dbReference>
<keyword evidence="7 11" id="KW-0342">GTP-binding</keyword>
<evidence type="ECO:0000256" key="9">
    <source>
        <dbReference type="ARBA" id="ARBA00023242"/>
    </source>
</evidence>
<evidence type="ECO:0000256" key="3">
    <source>
        <dbReference type="ARBA" id="ARBA00022741"/>
    </source>
</evidence>
<dbReference type="SUPFAM" id="SSF52540">
    <property type="entry name" value="P-loop containing nucleoside triphosphate hydrolases"/>
    <property type="match status" value="1"/>
</dbReference>
<keyword evidence="9" id="KW-0539">Nucleus</keyword>
<dbReference type="GO" id="GO:0005737">
    <property type="term" value="C:cytoplasm"/>
    <property type="evidence" value="ECO:0000318"/>
    <property type="project" value="GO_Central"/>
</dbReference>
<feature type="binding site" evidence="12">
    <location>
        <position position="540"/>
    </location>
    <ligand>
        <name>Mg(2+)</name>
        <dbReference type="ChEBI" id="CHEBI:18420"/>
    </ligand>
</feature>
<feature type="compositionally biased region" description="Polar residues" evidence="13">
    <location>
        <begin position="204"/>
        <end position="217"/>
    </location>
</feature>
<dbReference type="Gene3D" id="3.40.50.300">
    <property type="entry name" value="P-loop containing nucleotide triphosphate hydrolases"/>
    <property type="match status" value="1"/>
</dbReference>
<keyword evidence="6" id="KW-0106">Calcium</keyword>
<evidence type="ECO:0000256" key="5">
    <source>
        <dbReference type="ARBA" id="ARBA00022833"/>
    </source>
</evidence>
<dbReference type="GO" id="GO:0001664">
    <property type="term" value="F:G protein-coupled receptor binding"/>
    <property type="evidence" value="ECO:0000318"/>
    <property type="project" value="GO_Central"/>
</dbReference>
<dbReference type="GO" id="GO:0031683">
    <property type="term" value="F:G-protein beta/gamma-subunit complex binding"/>
    <property type="evidence" value="ECO:0000318"/>
    <property type="project" value="GO_Central"/>
</dbReference>
<comment type="similarity">
    <text evidence="10">Belongs to the G-alpha family. XLG subfamily.</text>
</comment>
<feature type="binding site" evidence="11">
    <location>
        <begin position="827"/>
        <end position="830"/>
    </location>
    <ligand>
        <name>GTP</name>
        <dbReference type="ChEBI" id="CHEBI:37565"/>
    </ligand>
</feature>
<dbReference type="PANTHER" id="PTHR10218:SF334">
    <property type="entry name" value="EXTRA-LARGE GUANINE NUCLEOTIDE-BINDING PROTEIN 3"/>
    <property type="match status" value="1"/>
</dbReference>
<dbReference type="SUPFAM" id="SSF47895">
    <property type="entry name" value="Transducin (alpha subunit), insertion domain"/>
    <property type="match status" value="1"/>
</dbReference>
<comment type="subcellular location">
    <subcellularLocation>
        <location evidence="1">Nucleus</location>
    </subcellularLocation>
</comment>
<keyword evidence="2 12" id="KW-0479">Metal-binding</keyword>
<dbReference type="GO" id="GO:0005834">
    <property type="term" value="C:heterotrimeric G-protein complex"/>
    <property type="evidence" value="ECO:0000318"/>
    <property type="project" value="GO_Central"/>
</dbReference>
<dbReference type="Proteomes" id="UP000017836">
    <property type="component" value="Unassembled WGS sequence"/>
</dbReference>
<dbReference type="InterPro" id="IPR001019">
    <property type="entry name" value="Gprotein_alpha_su"/>
</dbReference>
<evidence type="ECO:0000256" key="13">
    <source>
        <dbReference type="SAM" id="MobiDB-lite"/>
    </source>
</evidence>
<keyword evidence="4" id="KW-0863">Zinc-finger</keyword>
<keyword evidence="15" id="KW-1185">Reference proteome</keyword>
<evidence type="ECO:0000256" key="12">
    <source>
        <dbReference type="PIRSR" id="PIRSR601019-2"/>
    </source>
</evidence>
<dbReference type="GO" id="GO:0005634">
    <property type="term" value="C:nucleus"/>
    <property type="evidence" value="ECO:0007669"/>
    <property type="project" value="UniProtKB-SubCell"/>
</dbReference>
<dbReference type="GO" id="GO:0008270">
    <property type="term" value="F:zinc ion binding"/>
    <property type="evidence" value="ECO:0007669"/>
    <property type="project" value="UniProtKB-KW"/>
</dbReference>
<organism evidence="14 15">
    <name type="scientific">Amborella trichopoda</name>
    <dbReference type="NCBI Taxonomy" id="13333"/>
    <lineage>
        <taxon>Eukaryota</taxon>
        <taxon>Viridiplantae</taxon>
        <taxon>Streptophyta</taxon>
        <taxon>Embryophyta</taxon>
        <taxon>Tracheophyta</taxon>
        <taxon>Spermatophyta</taxon>
        <taxon>Magnoliopsida</taxon>
        <taxon>Amborellales</taxon>
        <taxon>Amborellaceae</taxon>
        <taxon>Amborella</taxon>
    </lineage>
</organism>
<evidence type="ECO:0000256" key="8">
    <source>
        <dbReference type="ARBA" id="ARBA00023224"/>
    </source>
</evidence>
<keyword evidence="12" id="KW-0460">Magnesium</keyword>
<feature type="region of interest" description="Disordered" evidence="13">
    <location>
        <begin position="183"/>
        <end position="219"/>
    </location>
</feature>
<dbReference type="PRINTS" id="PR00318">
    <property type="entry name" value="GPROTEINA"/>
</dbReference>
<dbReference type="FunFam" id="3.40.50.300:FF:000720">
    <property type="entry name" value="Guanine nucleotide-binding protein G(k) subunit alpha"/>
    <property type="match status" value="1"/>
</dbReference>
<protein>
    <recommendedName>
        <fullName evidence="16">Extra-large guanine nucleotide-binding protein 3</fullName>
    </recommendedName>
</protein>
<name>U5CQT3_AMBTC</name>
<dbReference type="HOGENOM" id="CLU_006703_0_0_1"/>
<dbReference type="AlphaFoldDB" id="U5CQT3"/>
<sequence>MAEVIDRKTYQEVLKDMLPSGSSLPETLNPDYSIAIEYKGPPVSYEVPKIDPIKVQPLRIAAAALAEPLSNATLVSSSALPIVEPIHLPCSNIAVTIGPLGQTSESVIENNFHHVSGELTSSKDLDSPHSVGSLSHRDMGSSHFVGSLSCRGLASSHSEISLSHRDLGSPHFVGSLNHSRDMAVVTRSSESPNSLSNSCSPSPDHTQSPPTHPSMPTMNEVKKNPIVTFDTINASGRKDAPSHLNFREKQFVQCIQLGTLEKERKKGVCSRCGRKSRLKEREPCLVCDARYCCNCVLRAMGSMPEGRKCVTCIGLPIDESKRMVLGKCSRMLCRLLNPLEVRQIMKAEKECPANQLRPEQLIVNGRVLRQEELSELLGCARPPRKLKPGRYWYDKESGLWGKEGEKPERIISSNLHIGGKLLPNASKGNTEVYINNREITKIELRMLKLAKVQCPRDTHFWVYEDGRYEEEGQNNIKGNIWGKATTRLVCSLFSLPVPPGNCHGSKDDTANNSGGTVPEYLEQKRIQKLLLIGLQGSGSSTIFKQAKFLYGDSFSADELQNIKLMIQSNLYKYLSILLDGRERFEEEALSMMKTHGPDETVSESVGSGNQAGELEYNSRQCAYSINPRLKSFSDWLLEIIAMGEIDAFFPAATREYAPLVEEVWKDAAIQETFKRRDELHFLPDVANYFLEKAVEVSSNDYGPSERDILYAEGVTLGNGLTFIDFALEDRSPMSEPFNENSESSPPPKYQLIRMGAKGLSEGCKWVSMFEDVRALLFCVALSDYDQLWAPDGPSGPLKNKMLHAKELLTTLASHPCFTSTPFVLILNKYDSFEEKVSSVPLSTCPWFNDFSPVRTHHTNQSLAHQAYYYVAMKFKDLYASITGRKLFVWQAKARERANVAEGFRYVREVLRWEEEREGNCYGGGLGDDSFYSTDTSSSPFVRQE</sequence>
<feature type="binding site" evidence="11">
    <location>
        <position position="893"/>
    </location>
    <ligand>
        <name>GTP</name>
        <dbReference type="ChEBI" id="CHEBI:37565"/>
    </ligand>
</feature>
<evidence type="ECO:0008006" key="16">
    <source>
        <dbReference type="Google" id="ProtNLM"/>
    </source>
</evidence>
<feature type="binding site" evidence="11">
    <location>
        <begin position="709"/>
        <end position="715"/>
    </location>
    <ligand>
        <name>GTP</name>
        <dbReference type="ChEBI" id="CHEBI:37565"/>
    </ligand>
</feature>
<accession>U5CQT3</accession>
<evidence type="ECO:0000256" key="10">
    <source>
        <dbReference type="ARBA" id="ARBA00060880"/>
    </source>
</evidence>
<evidence type="ECO:0000256" key="1">
    <source>
        <dbReference type="ARBA" id="ARBA00004123"/>
    </source>
</evidence>
<dbReference type="CDD" id="cd00066">
    <property type="entry name" value="G-alpha"/>
    <property type="match status" value="1"/>
</dbReference>
<feature type="binding site" evidence="12">
    <location>
        <position position="715"/>
    </location>
    <ligand>
        <name>Mg(2+)</name>
        <dbReference type="ChEBI" id="CHEBI:18420"/>
    </ligand>
</feature>
<keyword evidence="5" id="KW-0862">Zinc</keyword>
<dbReference type="STRING" id="13333.U5CQT3"/>
<gene>
    <name evidence="14" type="ORF">AMTR_s00048p00099840</name>
</gene>
<dbReference type="Gramene" id="ERN15531">
    <property type="protein sequence ID" value="ERN15531"/>
    <property type="gene ID" value="AMTR_s00048p00099840"/>
</dbReference>
<feature type="compositionally biased region" description="Low complexity" evidence="13">
    <location>
        <begin position="188"/>
        <end position="203"/>
    </location>
</feature>
<dbReference type="PANTHER" id="PTHR10218">
    <property type="entry name" value="GTP-BINDING PROTEIN ALPHA SUBUNIT"/>
    <property type="match status" value="1"/>
</dbReference>
<dbReference type="eggNOG" id="KOG0082">
    <property type="taxonomic scope" value="Eukaryota"/>
</dbReference>
<proteinExistence type="inferred from homology"/>
<keyword evidence="8" id="KW-0807">Transducer</keyword>
<dbReference type="InterPro" id="IPR027417">
    <property type="entry name" value="P-loop_NTPase"/>
</dbReference>
<dbReference type="FunFam" id="1.10.400.10:FF:000005">
    <property type="entry name" value="Extra-large guanine nucleotide-binding protein 3"/>
    <property type="match status" value="1"/>
</dbReference>
<dbReference type="EMBL" id="KI392502">
    <property type="protein sequence ID" value="ERN15531.1"/>
    <property type="molecule type" value="Genomic_DNA"/>
</dbReference>
<dbReference type="GO" id="GO:2000280">
    <property type="term" value="P:regulation of root development"/>
    <property type="evidence" value="ECO:0007669"/>
    <property type="project" value="EnsemblPlants"/>
</dbReference>
<evidence type="ECO:0000313" key="15">
    <source>
        <dbReference type="Proteomes" id="UP000017836"/>
    </source>
</evidence>
<evidence type="ECO:0000256" key="6">
    <source>
        <dbReference type="ARBA" id="ARBA00022837"/>
    </source>
</evidence>
<reference evidence="15" key="1">
    <citation type="journal article" date="2013" name="Science">
        <title>The Amborella genome and the evolution of flowering plants.</title>
        <authorList>
            <consortium name="Amborella Genome Project"/>
        </authorList>
    </citation>
    <scope>NUCLEOTIDE SEQUENCE [LARGE SCALE GENOMIC DNA]</scope>
</reference>
<dbReference type="GO" id="GO:0009617">
    <property type="term" value="P:response to bacterium"/>
    <property type="evidence" value="ECO:0007669"/>
    <property type="project" value="EnsemblPlants"/>
</dbReference>